<sequence length="331" mass="35054">MTLKFGLLGAGRIGKVHAGAVAANAGAKLVAVADALPEAAEAIAASSGAQVRTVEAIMTARDVDAVLITTPTDMHADMIEQAARAGKAIFCEKPIDLSVERVRRCLAVVEAEKAPLMIGFNRRFDPNFRAVRARIDAGAIGAVEMVSITSRDPAPPPIAYIGRSGGLFRDMTIHDFDMAAFLLGEDPVSVYATASNLVDPAIGAAGDVDSASLILTTRSGRIAQIANSRRATYGYDQRIEVHGSKGMVSAENLRETTVEVANETGYLRDPLLNFFMTRYTQAYAAEIAAFIEAVAAGRPMRPSGEDGLKALVMAEAALKSLKEGRAVEIVY</sequence>
<dbReference type="GO" id="GO:0016491">
    <property type="term" value="F:oxidoreductase activity"/>
    <property type="evidence" value="ECO:0007669"/>
    <property type="project" value="UniProtKB-KW"/>
</dbReference>
<dbReference type="PANTHER" id="PTHR42840">
    <property type="entry name" value="NAD(P)-BINDING ROSSMANN-FOLD SUPERFAMILY PROTEIN-RELATED"/>
    <property type="match status" value="1"/>
</dbReference>
<accession>A0A366EW98</accession>
<keyword evidence="6" id="KW-1185">Reference proteome</keyword>
<dbReference type="PANTHER" id="PTHR42840:SF3">
    <property type="entry name" value="BINDING ROSSMANN FOLD OXIDOREDUCTASE, PUTATIVE (AFU_ORTHOLOGUE AFUA_2G10240)-RELATED"/>
    <property type="match status" value="1"/>
</dbReference>
<feature type="domain" description="Gfo/Idh/MocA-like oxidoreductase N-terminal" evidence="3">
    <location>
        <begin position="3"/>
        <end position="120"/>
    </location>
</feature>
<evidence type="ECO:0000256" key="2">
    <source>
        <dbReference type="ARBA" id="ARBA00023002"/>
    </source>
</evidence>
<evidence type="ECO:0000259" key="4">
    <source>
        <dbReference type="Pfam" id="PF22725"/>
    </source>
</evidence>
<dbReference type="GO" id="GO:0000166">
    <property type="term" value="F:nucleotide binding"/>
    <property type="evidence" value="ECO:0007669"/>
    <property type="project" value="InterPro"/>
</dbReference>
<dbReference type="Pfam" id="PF01408">
    <property type="entry name" value="GFO_IDH_MocA"/>
    <property type="match status" value="1"/>
</dbReference>
<evidence type="ECO:0000313" key="6">
    <source>
        <dbReference type="Proteomes" id="UP000253529"/>
    </source>
</evidence>
<dbReference type="SUPFAM" id="SSF55347">
    <property type="entry name" value="Glyceraldehyde-3-phosphate dehydrogenase-like, C-terminal domain"/>
    <property type="match status" value="1"/>
</dbReference>
<dbReference type="InterPro" id="IPR055170">
    <property type="entry name" value="GFO_IDH_MocA-like_dom"/>
</dbReference>
<evidence type="ECO:0000259" key="3">
    <source>
        <dbReference type="Pfam" id="PF01408"/>
    </source>
</evidence>
<reference evidence="5 6" key="1">
    <citation type="submission" date="2018-06" db="EMBL/GenBank/DDBJ databases">
        <title>Genomic Encyclopedia of Type Strains, Phase IV (KMG-IV): sequencing the most valuable type-strain genomes for metagenomic binning, comparative biology and taxonomic classification.</title>
        <authorList>
            <person name="Goeker M."/>
        </authorList>
    </citation>
    <scope>NUCLEOTIDE SEQUENCE [LARGE SCALE GENOMIC DNA]</scope>
    <source>
        <strain evidence="5 6">DSM 24875</strain>
    </source>
</reference>
<dbReference type="InterPro" id="IPR030827">
    <property type="entry name" value="Myo_inos_IolG"/>
</dbReference>
<dbReference type="Pfam" id="PF22725">
    <property type="entry name" value="GFO_IDH_MocA_C3"/>
    <property type="match status" value="1"/>
</dbReference>
<dbReference type="InterPro" id="IPR036291">
    <property type="entry name" value="NAD(P)-bd_dom_sf"/>
</dbReference>
<dbReference type="AlphaFoldDB" id="A0A366EW98"/>
<dbReference type="InterPro" id="IPR000683">
    <property type="entry name" value="Gfo/Idh/MocA-like_OxRdtase_N"/>
</dbReference>
<keyword evidence="2" id="KW-0560">Oxidoreductase</keyword>
<dbReference type="Gene3D" id="3.40.50.720">
    <property type="entry name" value="NAD(P)-binding Rossmann-like Domain"/>
    <property type="match status" value="1"/>
</dbReference>
<dbReference type="SUPFAM" id="SSF51735">
    <property type="entry name" value="NAD(P)-binding Rossmann-fold domains"/>
    <property type="match status" value="1"/>
</dbReference>
<organism evidence="5 6">
    <name type="scientific">Roseiarcus fermentans</name>
    <dbReference type="NCBI Taxonomy" id="1473586"/>
    <lineage>
        <taxon>Bacteria</taxon>
        <taxon>Pseudomonadati</taxon>
        <taxon>Pseudomonadota</taxon>
        <taxon>Alphaproteobacteria</taxon>
        <taxon>Hyphomicrobiales</taxon>
        <taxon>Roseiarcaceae</taxon>
        <taxon>Roseiarcus</taxon>
    </lineage>
</organism>
<dbReference type="EMBL" id="QNRK01000033">
    <property type="protein sequence ID" value="RBP05755.1"/>
    <property type="molecule type" value="Genomic_DNA"/>
</dbReference>
<dbReference type="Proteomes" id="UP000253529">
    <property type="component" value="Unassembled WGS sequence"/>
</dbReference>
<feature type="domain" description="GFO/IDH/MocA-like oxidoreductase" evidence="4">
    <location>
        <begin position="128"/>
        <end position="248"/>
    </location>
</feature>
<gene>
    <name evidence="5" type="ORF">DFR50_13320</name>
</gene>
<evidence type="ECO:0000313" key="5">
    <source>
        <dbReference type="EMBL" id="RBP05755.1"/>
    </source>
</evidence>
<dbReference type="Gene3D" id="3.30.360.10">
    <property type="entry name" value="Dihydrodipicolinate Reductase, domain 2"/>
    <property type="match status" value="1"/>
</dbReference>
<comment type="caution">
    <text evidence="5">The sequence shown here is derived from an EMBL/GenBank/DDBJ whole genome shotgun (WGS) entry which is preliminary data.</text>
</comment>
<proteinExistence type="inferred from homology"/>
<comment type="similarity">
    <text evidence="1">Belongs to the Gfo/Idh/MocA family.</text>
</comment>
<dbReference type="RefSeq" id="WP_113891750.1">
    <property type="nucleotide sequence ID" value="NZ_QNRK01000033.1"/>
</dbReference>
<protein>
    <submittedName>
        <fullName evidence="5">Myo-inositol 2-dehydrogenase</fullName>
    </submittedName>
</protein>
<name>A0A366EW98_9HYPH</name>
<dbReference type="NCBIfam" id="TIGR04380">
    <property type="entry name" value="myo_inos_iolG"/>
    <property type="match status" value="1"/>
</dbReference>
<evidence type="ECO:0000256" key="1">
    <source>
        <dbReference type="ARBA" id="ARBA00010928"/>
    </source>
</evidence>
<dbReference type="OrthoDB" id="9792935at2"/>